<keyword evidence="2" id="KW-0325">Glycoprotein</keyword>
<dbReference type="InterPro" id="IPR003599">
    <property type="entry name" value="Ig_sub"/>
</dbReference>
<name>A0ABM3YWP8_PANGU</name>
<dbReference type="Proteomes" id="UP001652622">
    <property type="component" value="Unplaced"/>
</dbReference>
<organism evidence="5 6">
    <name type="scientific">Pantherophis guttatus</name>
    <name type="common">Corn snake</name>
    <name type="synonym">Elaphe guttata</name>
    <dbReference type="NCBI Taxonomy" id="94885"/>
    <lineage>
        <taxon>Eukaryota</taxon>
        <taxon>Metazoa</taxon>
        <taxon>Chordata</taxon>
        <taxon>Craniata</taxon>
        <taxon>Vertebrata</taxon>
        <taxon>Euteleostomi</taxon>
        <taxon>Lepidosauria</taxon>
        <taxon>Squamata</taxon>
        <taxon>Bifurcata</taxon>
        <taxon>Unidentata</taxon>
        <taxon>Episquamata</taxon>
        <taxon>Toxicofera</taxon>
        <taxon>Serpentes</taxon>
        <taxon>Colubroidea</taxon>
        <taxon>Colubridae</taxon>
        <taxon>Colubrinae</taxon>
        <taxon>Pantherophis</taxon>
    </lineage>
</organism>
<keyword evidence="3" id="KW-0732">Signal</keyword>
<evidence type="ECO:0000256" key="3">
    <source>
        <dbReference type="SAM" id="SignalP"/>
    </source>
</evidence>
<evidence type="ECO:0000256" key="1">
    <source>
        <dbReference type="ARBA" id="ARBA00023157"/>
    </source>
</evidence>
<evidence type="ECO:0000256" key="2">
    <source>
        <dbReference type="ARBA" id="ARBA00023180"/>
    </source>
</evidence>
<dbReference type="InterPro" id="IPR051755">
    <property type="entry name" value="Ig-like_CS_Receptor"/>
</dbReference>
<dbReference type="RefSeq" id="XP_060540542.1">
    <property type="nucleotide sequence ID" value="XM_060684559.1"/>
</dbReference>
<dbReference type="InterPro" id="IPR007110">
    <property type="entry name" value="Ig-like_dom"/>
</dbReference>
<dbReference type="PROSITE" id="PS50835">
    <property type="entry name" value="IG_LIKE"/>
    <property type="match status" value="1"/>
</dbReference>
<dbReference type="InterPro" id="IPR013783">
    <property type="entry name" value="Ig-like_fold"/>
</dbReference>
<feature type="signal peptide" evidence="3">
    <location>
        <begin position="1"/>
        <end position="21"/>
    </location>
</feature>
<sequence>MACGVFLFGLFFIVLSSLSSASNGGIKAKDPELSQPQRSVSVVIGEVLHLECEVSNNLIPGGVKWFLGEGRQRKLIYTDAATDEKDERITRNSPGSNTDFSISIRNVTLEDTGTYYCVKEKKGVHGTTDWLKGHGLRWL</sequence>
<dbReference type="Pfam" id="PF07686">
    <property type="entry name" value="V-set"/>
    <property type="match status" value="1"/>
</dbReference>
<keyword evidence="5" id="KW-1185">Reference proteome</keyword>
<dbReference type="SMART" id="SM00406">
    <property type="entry name" value="IGv"/>
    <property type="match status" value="1"/>
</dbReference>
<feature type="chain" id="PRO_5047315692" evidence="3">
    <location>
        <begin position="22"/>
        <end position="139"/>
    </location>
</feature>
<gene>
    <name evidence="6" type="primary">LOC132709787</name>
</gene>
<dbReference type="Gene3D" id="2.60.40.10">
    <property type="entry name" value="Immunoglobulins"/>
    <property type="match status" value="1"/>
</dbReference>
<reference evidence="6" key="1">
    <citation type="submission" date="2025-08" db="UniProtKB">
        <authorList>
            <consortium name="RefSeq"/>
        </authorList>
    </citation>
    <scope>IDENTIFICATION</scope>
    <source>
        <tissue evidence="6">Blood</tissue>
    </source>
</reference>
<dbReference type="SMART" id="SM00409">
    <property type="entry name" value="IG"/>
    <property type="match status" value="1"/>
</dbReference>
<proteinExistence type="predicted"/>
<feature type="domain" description="Ig-like" evidence="4">
    <location>
        <begin position="31"/>
        <end position="117"/>
    </location>
</feature>
<keyword evidence="1" id="KW-1015">Disulfide bond</keyword>
<protein>
    <submittedName>
        <fullName evidence="6">Tyrosine-protein phosphatase non-receptor type substrate 1-like</fullName>
    </submittedName>
</protein>
<dbReference type="GeneID" id="132709787"/>
<evidence type="ECO:0000313" key="5">
    <source>
        <dbReference type="Proteomes" id="UP001652622"/>
    </source>
</evidence>
<dbReference type="SUPFAM" id="SSF48726">
    <property type="entry name" value="Immunoglobulin"/>
    <property type="match status" value="1"/>
</dbReference>
<accession>A0ABM3YWP8</accession>
<dbReference type="PANTHER" id="PTHR19971">
    <property type="entry name" value="SIGNAL-REGULATORY PROTEIN BETA"/>
    <property type="match status" value="1"/>
</dbReference>
<evidence type="ECO:0000313" key="6">
    <source>
        <dbReference type="RefSeq" id="XP_060540542.1"/>
    </source>
</evidence>
<dbReference type="InterPro" id="IPR013106">
    <property type="entry name" value="Ig_V-set"/>
</dbReference>
<dbReference type="InterPro" id="IPR036179">
    <property type="entry name" value="Ig-like_dom_sf"/>
</dbReference>
<evidence type="ECO:0000259" key="4">
    <source>
        <dbReference type="PROSITE" id="PS50835"/>
    </source>
</evidence>